<protein>
    <recommendedName>
        <fullName evidence="3">CCHC-type domain-containing protein</fullName>
    </recommendedName>
</protein>
<evidence type="ECO:0000313" key="4">
    <source>
        <dbReference type="EMBL" id="ETN04098.1"/>
    </source>
</evidence>
<feature type="compositionally biased region" description="Basic and acidic residues" evidence="2">
    <location>
        <begin position="1"/>
        <end position="46"/>
    </location>
</feature>
<dbReference type="Pfam" id="PF03732">
    <property type="entry name" value="Retrotrans_gag"/>
    <property type="match status" value="1"/>
</dbReference>
<keyword evidence="1" id="KW-0479">Metal-binding</keyword>
<feature type="region of interest" description="Disordered" evidence="2">
    <location>
        <begin position="1134"/>
        <end position="1158"/>
    </location>
</feature>
<feature type="region of interest" description="Disordered" evidence="2">
    <location>
        <begin position="1190"/>
        <end position="1260"/>
    </location>
</feature>
<feature type="region of interest" description="Disordered" evidence="2">
    <location>
        <begin position="843"/>
        <end position="870"/>
    </location>
</feature>
<dbReference type="RefSeq" id="XP_008910573.1">
    <property type="nucleotide sequence ID" value="XM_008912325.1"/>
</dbReference>
<dbReference type="Pfam" id="PF00098">
    <property type="entry name" value="zf-CCHC"/>
    <property type="match status" value="1"/>
</dbReference>
<feature type="compositionally biased region" description="Low complexity" evidence="2">
    <location>
        <begin position="259"/>
        <end position="272"/>
    </location>
</feature>
<reference evidence="5" key="1">
    <citation type="submission" date="2011-12" db="EMBL/GenBank/DDBJ databases">
        <authorList>
            <consortium name="The Broad Institute Genome Sequencing Platform"/>
            <person name="Russ C."/>
            <person name="Tyler B."/>
            <person name="Panabieres F."/>
            <person name="Shan W."/>
            <person name="Tripathy S."/>
            <person name="Grunwald N."/>
            <person name="Machado M."/>
            <person name="Young S.K."/>
            <person name="Zeng Q."/>
            <person name="Gargeya S."/>
            <person name="Fitzgerald M."/>
            <person name="Haas B."/>
            <person name="Abouelleil A."/>
            <person name="Alvarado L."/>
            <person name="Arachchi H.M."/>
            <person name="Berlin A."/>
            <person name="Chapman S.B."/>
            <person name="Gearin G."/>
            <person name="Goldberg J."/>
            <person name="Griggs A."/>
            <person name="Gujja S."/>
            <person name="Hansen M."/>
            <person name="Heiman D."/>
            <person name="Howarth C."/>
            <person name="Larimer J."/>
            <person name="Lui A."/>
            <person name="MacDonald P.J.P."/>
            <person name="McCowen C."/>
            <person name="Montmayeur A."/>
            <person name="Murphy C."/>
            <person name="Neiman D."/>
            <person name="Pearson M."/>
            <person name="Priest M."/>
            <person name="Roberts A."/>
            <person name="Saif S."/>
            <person name="Shea T."/>
            <person name="Sisk P."/>
            <person name="Stolte C."/>
            <person name="Sykes S."/>
            <person name="Wortman J."/>
            <person name="Nusbaum C."/>
            <person name="Birren B."/>
        </authorList>
    </citation>
    <scope>NUCLEOTIDE SEQUENCE [LARGE SCALE GENOMIC DNA]</scope>
    <source>
        <strain evidence="5">INRA-310</strain>
    </source>
</reference>
<feature type="region of interest" description="Disordered" evidence="2">
    <location>
        <begin position="192"/>
        <end position="326"/>
    </location>
</feature>
<keyword evidence="1" id="KW-0862">Zinc</keyword>
<feature type="region of interest" description="Disordered" evidence="2">
    <location>
        <begin position="743"/>
        <end position="770"/>
    </location>
</feature>
<evidence type="ECO:0000313" key="5">
    <source>
        <dbReference type="Proteomes" id="UP000018817"/>
    </source>
</evidence>
<dbReference type="GeneID" id="20192263"/>
<dbReference type="EMBL" id="KI669606">
    <property type="protein sequence ID" value="ETN04098.1"/>
    <property type="molecule type" value="Genomic_DNA"/>
</dbReference>
<feature type="compositionally biased region" description="Basic and acidic residues" evidence="2">
    <location>
        <begin position="854"/>
        <end position="865"/>
    </location>
</feature>
<dbReference type="InterPro" id="IPR036875">
    <property type="entry name" value="Znf_CCHC_sf"/>
</dbReference>
<feature type="compositionally biased region" description="Basic and acidic residues" evidence="2">
    <location>
        <begin position="58"/>
        <end position="79"/>
    </location>
</feature>
<sequence>MRVEQRQVAEPVKDQAKEKPMRVKRRASERQQRSTSKGKDAKEVKQSKSTTGNDLNTTEDRNAKEGAEEAGMRNEDMRRMASTMQQLTRAVAELQASSKAAHGVDGERRPRRARGGSQQRVQRVRRASSVDGVVEEAQDAEHDEHGDDEAPRGDELVTSAATSSCVAPDNHADMEAMASAIQKLTTVVARLQPAPARGQSHNVGRRVVRRSESRNEGMRSSGDEDNSPSGRSISDNDDSDDDPSDEIGDADDDDGSGGESSEPSSSSSASSDESTESNDRRGRRERRRRRHEQRVRRERHERRGRHARNAQHEERRRQPRRKSVKDLELQTFTPSPKVSVSTWIDRVDLALKGAAECGSRWWVNMNRRLPSRDRTWTYLKKALLRRMMPGETYSDFAAALRDVVGRNKVSERVLLARFFRNLDKTTKKLVKQRPKPKTLEEAVDKVNEIDNPMDNVAQGMQNIGQPWATAPCPYLVPVEGTTGQTLVIPGIGVTGLPTELKMASAGGATAAEAEHGTLALFTNPQGVWNEYSGAWDVPAGRVWNGKFWYEPRKASQKRSTENAVRSRREDMKRPVKAQKTRAESPISSCDESDVKPQRKKQKAAVRQVAEPRQEQRSGGSQAPGRSREVQDMRACWKFGKNGHWAAQCPTGPKCYACNQYGHMAKDCTDAEVKAKNEENLRKRKTEVKLMTSVGTRGVNDDKDESSRNDDEHRHDKTCMVKSVEMMQDEVKDGRSVEYDLEPQNLELDEDQGPGDAAGRKDTEGVTKQTTSDTNLLDQLWQCLTTEAAKKDGERAARYVATVRPAMAVGRYMRSDTMPLEDDEEDGVCRSEEGVNVETGVTPEDVECNASGDGDVTKEAMTKGSDDGVSQDIARARMVRKLEYNQKKRQRVKRALEKRRAAEQEAPRRQTNETEQRRDRQRQVKDAIRRLEERRQGQNEVGLQDEGGRARVSLVQRRQLGVKAEVPDVAANDGLPTAKVKIDGVTRYVKLDSGARCTIADHAALKWLMTSTNLTGKLHRWALTLQEYEFEVEYRPGSTNMVADALSRSPVKVLAAAGKRRRGRRRVVKEGRSEGHKSRCEDGDWRDEAVVTSRCTDDKHPRNNEAFEGMHEELAMTESTTMEPLSLYNDGDTTTATFGVQRHDGNEGTTEEGTGDVEVTTTPVNTTKEVRTSIDGGGELMKEVSAVRAREDNPINEEHKESELAQSTTSKKTTRPRTMTDARATRQRKVVEQPVSIVSSRPMTRAARRRQEDAERKARDEMMTEDKNVNTMSTVDKTLNTDNIAEDQVMSKPASDASPSAMMTRHDEDHNGDNERQARLIATVNTKDAMTTKEPRRRVTWAMDNVTNATDTRITGVHAGCFTSWAQLCEQLRAAFLPAKYEYRLRSRFLSCQLGKRELHEDIQEMRELKASLVGNPLNEHIKVTVFMDGLRVGPARTQLFRVDAHSAIPGAVNHP</sequence>
<feature type="region of interest" description="Disordered" evidence="2">
    <location>
        <begin position="883"/>
        <end position="922"/>
    </location>
</feature>
<feature type="compositionally biased region" description="Basic and acidic residues" evidence="2">
    <location>
        <begin position="698"/>
        <end position="716"/>
    </location>
</feature>
<feature type="region of interest" description="Disordered" evidence="2">
    <location>
        <begin position="1"/>
        <end position="168"/>
    </location>
</feature>
<dbReference type="PANTHER" id="PTHR34072:SF58">
    <property type="entry name" value="DNA (CYTOSINE-5-)-METHYLTRANSFERASE"/>
    <property type="match status" value="1"/>
</dbReference>
<dbReference type="SMART" id="SM00343">
    <property type="entry name" value="ZnF_C2HC"/>
    <property type="match status" value="2"/>
</dbReference>
<dbReference type="PROSITE" id="PS50158">
    <property type="entry name" value="ZF_CCHC"/>
    <property type="match status" value="1"/>
</dbReference>
<organism evidence="4 5">
    <name type="scientific">Phytophthora nicotianae (strain INRA-310)</name>
    <name type="common">Phytophthora parasitica</name>
    <dbReference type="NCBI Taxonomy" id="761204"/>
    <lineage>
        <taxon>Eukaryota</taxon>
        <taxon>Sar</taxon>
        <taxon>Stramenopiles</taxon>
        <taxon>Oomycota</taxon>
        <taxon>Peronosporomycetes</taxon>
        <taxon>Peronosporales</taxon>
        <taxon>Peronosporaceae</taxon>
        <taxon>Phytophthora</taxon>
    </lineage>
</organism>
<evidence type="ECO:0000259" key="3">
    <source>
        <dbReference type="PROSITE" id="PS50158"/>
    </source>
</evidence>
<dbReference type="OMA" id="NAQHEER"/>
<feature type="compositionally biased region" description="Basic and acidic residues" evidence="2">
    <location>
        <begin position="1248"/>
        <end position="1260"/>
    </location>
</feature>
<feature type="compositionally biased region" description="Basic and acidic residues" evidence="2">
    <location>
        <begin position="552"/>
        <end position="573"/>
    </location>
</feature>
<dbReference type="GO" id="GO:0008270">
    <property type="term" value="F:zinc ion binding"/>
    <property type="evidence" value="ECO:0007669"/>
    <property type="project" value="UniProtKB-KW"/>
</dbReference>
<reference evidence="4 5" key="2">
    <citation type="submission" date="2013-11" db="EMBL/GenBank/DDBJ databases">
        <title>The Genome Sequence of Phytophthora parasitica INRA-310.</title>
        <authorList>
            <consortium name="The Broad Institute Genomics Platform"/>
            <person name="Russ C."/>
            <person name="Tyler B."/>
            <person name="Panabieres F."/>
            <person name="Shan W."/>
            <person name="Tripathy S."/>
            <person name="Grunwald N."/>
            <person name="Machado M."/>
            <person name="Johnson C.S."/>
            <person name="Arredondo F."/>
            <person name="Hong C."/>
            <person name="Coffey M."/>
            <person name="Young S.K."/>
            <person name="Zeng Q."/>
            <person name="Gargeya S."/>
            <person name="Fitzgerald M."/>
            <person name="Abouelleil A."/>
            <person name="Alvarado L."/>
            <person name="Chapman S.B."/>
            <person name="Gainer-Dewar J."/>
            <person name="Goldberg J."/>
            <person name="Griggs A."/>
            <person name="Gujja S."/>
            <person name="Hansen M."/>
            <person name="Howarth C."/>
            <person name="Imamovic A."/>
            <person name="Ireland A."/>
            <person name="Larimer J."/>
            <person name="McCowan C."/>
            <person name="Murphy C."/>
            <person name="Pearson M."/>
            <person name="Poon T.W."/>
            <person name="Priest M."/>
            <person name="Roberts A."/>
            <person name="Saif S."/>
            <person name="Shea T."/>
            <person name="Sykes S."/>
            <person name="Wortman J."/>
            <person name="Nusbaum C."/>
            <person name="Birren B."/>
        </authorList>
    </citation>
    <scope>NUCLEOTIDE SEQUENCE [LARGE SCALE GENOMIC DNA]</scope>
    <source>
        <strain evidence="4 5">INRA-310</strain>
    </source>
</reference>
<proteinExistence type="predicted"/>
<dbReference type="VEuPathDB" id="FungiDB:PPTG_23664"/>
<feature type="region of interest" description="Disordered" evidence="2">
    <location>
        <begin position="693"/>
        <end position="716"/>
    </location>
</feature>
<dbReference type="Proteomes" id="UP000018817">
    <property type="component" value="Unassembled WGS sequence"/>
</dbReference>
<feature type="compositionally biased region" description="Basic and acidic residues" evidence="2">
    <location>
        <begin position="1190"/>
        <end position="1202"/>
    </location>
</feature>
<feature type="region of interest" description="Disordered" evidence="2">
    <location>
        <begin position="552"/>
        <end position="628"/>
    </location>
</feature>
<feature type="compositionally biased region" description="Polar residues" evidence="2">
    <location>
        <begin position="47"/>
        <end position="56"/>
    </location>
</feature>
<feature type="compositionally biased region" description="Basic and acidic residues" evidence="2">
    <location>
        <begin position="139"/>
        <end position="155"/>
    </location>
</feature>
<feature type="domain" description="CCHC-type" evidence="3">
    <location>
        <begin position="653"/>
        <end position="669"/>
    </location>
</feature>
<gene>
    <name evidence="4" type="ORF">PPTG_23664</name>
</gene>
<evidence type="ECO:0000256" key="2">
    <source>
        <dbReference type="SAM" id="MobiDB-lite"/>
    </source>
</evidence>
<feature type="compositionally biased region" description="Acidic residues" evidence="2">
    <location>
        <begin position="235"/>
        <end position="256"/>
    </location>
</feature>
<evidence type="ECO:0000256" key="1">
    <source>
        <dbReference type="PROSITE-ProRule" id="PRU00047"/>
    </source>
</evidence>
<dbReference type="Gene3D" id="4.10.60.10">
    <property type="entry name" value="Zinc finger, CCHC-type"/>
    <property type="match status" value="1"/>
</dbReference>
<feature type="compositionally biased region" description="Low complexity" evidence="2">
    <location>
        <begin position="1206"/>
        <end position="1216"/>
    </location>
</feature>
<keyword evidence="1" id="KW-0863">Zinc-finger</keyword>
<dbReference type="PANTHER" id="PTHR34072">
    <property type="entry name" value="ENZYMATIC POLYPROTEIN-RELATED"/>
    <property type="match status" value="1"/>
</dbReference>
<dbReference type="STRING" id="761204.W2PT14"/>
<dbReference type="InterPro" id="IPR005162">
    <property type="entry name" value="Retrotrans_gag_dom"/>
</dbReference>
<feature type="region of interest" description="Disordered" evidence="2">
    <location>
        <begin position="1289"/>
        <end position="1311"/>
    </location>
</feature>
<feature type="compositionally biased region" description="Basic and acidic residues" evidence="2">
    <location>
        <begin position="893"/>
        <end position="922"/>
    </location>
</feature>
<feature type="compositionally biased region" description="Basic residues" evidence="2">
    <location>
        <begin position="283"/>
        <end position="309"/>
    </location>
</feature>
<dbReference type="GO" id="GO:0003676">
    <property type="term" value="F:nucleic acid binding"/>
    <property type="evidence" value="ECO:0007669"/>
    <property type="project" value="InterPro"/>
</dbReference>
<dbReference type="SUPFAM" id="SSF57756">
    <property type="entry name" value="Retrovirus zinc finger-like domains"/>
    <property type="match status" value="1"/>
</dbReference>
<accession>W2PT14</accession>
<name>W2PT14_PHYN3</name>
<dbReference type="InterPro" id="IPR001878">
    <property type="entry name" value="Znf_CCHC"/>
</dbReference>